<keyword evidence="1" id="KW-0949">S-adenosyl-L-methionine</keyword>
<evidence type="ECO:0000256" key="3">
    <source>
        <dbReference type="ARBA" id="ARBA00023004"/>
    </source>
</evidence>
<dbReference type="InterPro" id="IPR007197">
    <property type="entry name" value="rSAM"/>
</dbReference>
<keyword evidence="4" id="KW-0411">Iron-sulfur</keyword>
<dbReference type="InterPro" id="IPR058240">
    <property type="entry name" value="rSAM_sf"/>
</dbReference>
<feature type="domain" description="Radical SAM core" evidence="5">
    <location>
        <begin position="3"/>
        <end position="100"/>
    </location>
</feature>
<dbReference type="PANTHER" id="PTHR11228">
    <property type="entry name" value="RADICAL SAM DOMAIN PROTEIN"/>
    <property type="match status" value="1"/>
</dbReference>
<dbReference type="SFLD" id="SFLDS00029">
    <property type="entry name" value="Radical_SAM"/>
    <property type="match status" value="1"/>
</dbReference>
<dbReference type="AlphaFoldDB" id="X0RPD3"/>
<dbReference type="SUPFAM" id="SSF102114">
    <property type="entry name" value="Radical SAM enzymes"/>
    <property type="match status" value="1"/>
</dbReference>
<reference evidence="6" key="1">
    <citation type="journal article" date="2014" name="Front. Microbiol.">
        <title>High frequency of phylogenetically diverse reductive dehalogenase-homologous genes in deep subseafloor sedimentary metagenomes.</title>
        <authorList>
            <person name="Kawai M."/>
            <person name="Futagami T."/>
            <person name="Toyoda A."/>
            <person name="Takaki Y."/>
            <person name="Nishi S."/>
            <person name="Hori S."/>
            <person name="Arai W."/>
            <person name="Tsubouchi T."/>
            <person name="Morono Y."/>
            <person name="Uchiyama I."/>
            <person name="Ito T."/>
            <person name="Fujiyama A."/>
            <person name="Inagaki F."/>
            <person name="Takami H."/>
        </authorList>
    </citation>
    <scope>NUCLEOTIDE SEQUENCE</scope>
    <source>
        <strain evidence="6">Expedition CK06-06</strain>
    </source>
</reference>
<dbReference type="GO" id="GO:0046872">
    <property type="term" value="F:metal ion binding"/>
    <property type="evidence" value="ECO:0007669"/>
    <property type="project" value="UniProtKB-KW"/>
</dbReference>
<organism evidence="6">
    <name type="scientific">marine sediment metagenome</name>
    <dbReference type="NCBI Taxonomy" id="412755"/>
    <lineage>
        <taxon>unclassified sequences</taxon>
        <taxon>metagenomes</taxon>
        <taxon>ecological metagenomes</taxon>
    </lineage>
</organism>
<accession>X0RPD3</accession>
<gene>
    <name evidence="6" type="ORF">S01H1_10302</name>
</gene>
<evidence type="ECO:0000259" key="5">
    <source>
        <dbReference type="PROSITE" id="PS51918"/>
    </source>
</evidence>
<dbReference type="PROSITE" id="PS51918">
    <property type="entry name" value="RADICAL_SAM"/>
    <property type="match status" value="1"/>
</dbReference>
<dbReference type="PANTHER" id="PTHR11228:SF7">
    <property type="entry name" value="PQQA PEPTIDE CYCLASE"/>
    <property type="match status" value="1"/>
</dbReference>
<sequence length="100" mass="11281">MSVLPRQIANFAVTYRCDGRCTTCNIWKSPPGDELTLDEIKGFFQENRGLFREVESIQLTGGEPFLRDDLPEIIEAIDDCINGCTFWVPTNGLSPELILE</sequence>
<evidence type="ECO:0000256" key="1">
    <source>
        <dbReference type="ARBA" id="ARBA00022691"/>
    </source>
</evidence>
<dbReference type="Gene3D" id="3.20.20.70">
    <property type="entry name" value="Aldolase class I"/>
    <property type="match status" value="1"/>
</dbReference>
<comment type="caution">
    <text evidence="6">The sequence shown here is derived from an EMBL/GenBank/DDBJ whole genome shotgun (WGS) entry which is preliminary data.</text>
</comment>
<dbReference type="GO" id="GO:0051536">
    <property type="term" value="F:iron-sulfur cluster binding"/>
    <property type="evidence" value="ECO:0007669"/>
    <property type="project" value="UniProtKB-KW"/>
</dbReference>
<evidence type="ECO:0000256" key="4">
    <source>
        <dbReference type="ARBA" id="ARBA00023014"/>
    </source>
</evidence>
<dbReference type="CDD" id="cd01335">
    <property type="entry name" value="Radical_SAM"/>
    <property type="match status" value="1"/>
</dbReference>
<name>X0RPD3_9ZZZZ</name>
<proteinExistence type="predicted"/>
<evidence type="ECO:0000313" key="6">
    <source>
        <dbReference type="EMBL" id="GAF70648.1"/>
    </source>
</evidence>
<keyword evidence="3" id="KW-0408">Iron</keyword>
<dbReference type="InterPro" id="IPR013785">
    <property type="entry name" value="Aldolase_TIM"/>
</dbReference>
<dbReference type="Pfam" id="PF04055">
    <property type="entry name" value="Radical_SAM"/>
    <property type="match status" value="1"/>
</dbReference>
<protein>
    <recommendedName>
        <fullName evidence="5">Radical SAM core domain-containing protein</fullName>
    </recommendedName>
</protein>
<dbReference type="InterPro" id="IPR050377">
    <property type="entry name" value="Radical_SAM_PqqE_MftC-like"/>
</dbReference>
<dbReference type="GO" id="GO:0003824">
    <property type="term" value="F:catalytic activity"/>
    <property type="evidence" value="ECO:0007669"/>
    <property type="project" value="InterPro"/>
</dbReference>
<dbReference type="EMBL" id="BARS01005264">
    <property type="protein sequence ID" value="GAF70648.1"/>
    <property type="molecule type" value="Genomic_DNA"/>
</dbReference>
<keyword evidence="2" id="KW-0479">Metal-binding</keyword>
<evidence type="ECO:0000256" key="2">
    <source>
        <dbReference type="ARBA" id="ARBA00022723"/>
    </source>
</evidence>